<dbReference type="RefSeq" id="WP_042307285.1">
    <property type="nucleotide sequence ID" value="NZ_AP025256.1"/>
</dbReference>
<dbReference type="InterPro" id="IPR022457">
    <property type="entry name" value="Asp_Ala_antiprt"/>
</dbReference>
<feature type="transmembrane region" description="Helical" evidence="8">
    <location>
        <begin position="537"/>
        <end position="558"/>
    </location>
</feature>
<feature type="transmembrane region" description="Helical" evidence="8">
    <location>
        <begin position="474"/>
        <end position="496"/>
    </location>
</feature>
<dbReference type="InterPro" id="IPR050144">
    <property type="entry name" value="AAE_transporter"/>
</dbReference>
<dbReference type="SUPFAM" id="SSF116726">
    <property type="entry name" value="TrkA C-terminal domain-like"/>
    <property type="match status" value="1"/>
</dbReference>
<evidence type="ECO:0000256" key="6">
    <source>
        <dbReference type="ARBA" id="ARBA00022989"/>
    </source>
</evidence>
<gene>
    <name evidence="10" type="primary">aspT</name>
    <name evidence="10" type="ORF">C2L65_12535</name>
</gene>
<keyword evidence="4" id="KW-1003">Cell membrane</keyword>
<comment type="similarity">
    <text evidence="2">Belongs to the AAE transporter (TC 2.A.81) family.</text>
</comment>
<feature type="transmembrane region" description="Helical" evidence="8">
    <location>
        <begin position="14"/>
        <end position="31"/>
    </location>
</feature>
<evidence type="ECO:0000256" key="2">
    <source>
        <dbReference type="ARBA" id="ARBA00009854"/>
    </source>
</evidence>
<name>A0A2I8ELY6_9BURK</name>
<dbReference type="OrthoDB" id="8611026at2"/>
<evidence type="ECO:0000256" key="3">
    <source>
        <dbReference type="ARBA" id="ARBA00022448"/>
    </source>
</evidence>
<feature type="transmembrane region" description="Helical" evidence="8">
    <location>
        <begin position="43"/>
        <end position="72"/>
    </location>
</feature>
<evidence type="ECO:0000256" key="5">
    <source>
        <dbReference type="ARBA" id="ARBA00022692"/>
    </source>
</evidence>
<dbReference type="EMBL" id="CP026111">
    <property type="protein sequence ID" value="AUT60341.1"/>
    <property type="molecule type" value="Genomic_DNA"/>
</dbReference>
<dbReference type="InterPro" id="IPR006037">
    <property type="entry name" value="RCK_C"/>
</dbReference>
<feature type="domain" description="RCK C-terminal" evidence="9">
    <location>
        <begin position="203"/>
        <end position="289"/>
    </location>
</feature>
<dbReference type="GO" id="GO:0006813">
    <property type="term" value="P:potassium ion transport"/>
    <property type="evidence" value="ECO:0007669"/>
    <property type="project" value="InterPro"/>
</dbReference>
<organism evidence="10 11">
    <name type="scientific">Paraburkholderia terrae</name>
    <dbReference type="NCBI Taxonomy" id="311230"/>
    <lineage>
        <taxon>Bacteria</taxon>
        <taxon>Pseudomonadati</taxon>
        <taxon>Pseudomonadota</taxon>
        <taxon>Betaproteobacteria</taxon>
        <taxon>Burkholderiales</taxon>
        <taxon>Burkholderiaceae</taxon>
        <taxon>Paraburkholderia</taxon>
    </lineage>
</organism>
<feature type="transmembrane region" description="Helical" evidence="8">
    <location>
        <begin position="158"/>
        <end position="181"/>
    </location>
</feature>
<keyword evidence="3" id="KW-0813">Transport</keyword>
<evidence type="ECO:0000259" key="9">
    <source>
        <dbReference type="PROSITE" id="PS51202"/>
    </source>
</evidence>
<dbReference type="AlphaFoldDB" id="A0A2I8ELY6"/>
<dbReference type="PANTHER" id="PTHR30445">
    <property type="entry name" value="K(+)_H(+) ANTIPORTER SUBUNIT KHTT"/>
    <property type="match status" value="1"/>
</dbReference>
<dbReference type="InterPro" id="IPR006512">
    <property type="entry name" value="YidE_YbjL"/>
</dbReference>
<accession>A0A2I8ELY6</accession>
<feature type="transmembrane region" description="Helical" evidence="8">
    <location>
        <begin position="412"/>
        <end position="429"/>
    </location>
</feature>
<dbReference type="KEGG" id="pter:C2L65_12535"/>
<keyword evidence="7 8" id="KW-0472">Membrane</keyword>
<comment type="subcellular location">
    <subcellularLocation>
        <location evidence="1">Cell membrane</location>
        <topology evidence="1">Multi-pass membrane protein</topology>
    </subcellularLocation>
</comment>
<dbReference type="InterPro" id="IPR036721">
    <property type="entry name" value="RCK_C_sf"/>
</dbReference>
<feature type="transmembrane region" description="Helical" evidence="8">
    <location>
        <begin position="120"/>
        <end position="138"/>
    </location>
</feature>
<keyword evidence="5 8" id="KW-0812">Transmembrane</keyword>
<protein>
    <submittedName>
        <fullName evidence="10">Aspartate-alanine antiporter</fullName>
    </submittedName>
</protein>
<dbReference type="Gene3D" id="3.30.70.1450">
    <property type="entry name" value="Regulator of K+ conductance, C-terminal domain"/>
    <property type="match status" value="1"/>
</dbReference>
<dbReference type="GO" id="GO:0008324">
    <property type="term" value="F:monoatomic cation transmembrane transporter activity"/>
    <property type="evidence" value="ECO:0007669"/>
    <property type="project" value="InterPro"/>
</dbReference>
<proteinExistence type="inferred from homology"/>
<evidence type="ECO:0000256" key="4">
    <source>
        <dbReference type="ARBA" id="ARBA00022475"/>
    </source>
</evidence>
<dbReference type="NCBIfam" id="TIGR01625">
    <property type="entry name" value="YidE_YbjL_dupl"/>
    <property type="match status" value="1"/>
</dbReference>
<keyword evidence="6 8" id="KW-1133">Transmembrane helix</keyword>
<feature type="transmembrane region" description="Helical" evidence="8">
    <location>
        <begin position="386"/>
        <end position="406"/>
    </location>
</feature>
<evidence type="ECO:0000313" key="10">
    <source>
        <dbReference type="EMBL" id="AUT60341.1"/>
    </source>
</evidence>
<dbReference type="GO" id="GO:0005886">
    <property type="term" value="C:plasma membrane"/>
    <property type="evidence" value="ECO:0007669"/>
    <property type="project" value="UniProtKB-SubCell"/>
</dbReference>
<sequence length="561" mass="58527">MDLIHNIFHKSPEIALFLSLAVGYFIGQIKFGKFQLGGVGGSLLAAVVISQAGVSIDSGVKAVMFAVFIYAVGYDSGPGFFNSLNRKTLREIAMALFLAISALVTVIICAKIFHLNKGLAAGLAGGALTQSAIIGTAGDAIARLGLPAEEVKSLQSDVAIAYAVTYVFGSLGAIIVCVNILPKFMGRDLRSAALDAEAKLAGGTPSRAPGQLAALPELVGRAFRVGPAAGRKVSEIEMAAQDFVSIEKIRRAGKEIEPGPNVVLAADDVVLVVGRREGMVPVAPTIGTEISDVTDVSAVMQTRQAVFTAKGLNHTTIQKVRETVDRDLRHGVFLESITRVGQPVPIMPETKLEHGDVLTYFGSAKDTKRAVAATGYELPYSIKTDFIYMGVGMVIGLLIGLIVVNIGGVPLTLGSGGGCLLAGLVFGWMRGKHPMYGVMPPAASRLLQDFGLAAFVSVVGLNSGLQAVTTIKQLGVTIFLLGVVVTLVPLLLTMLFGRYVLRYDNAAILAGALSGSRSANPAFGGVLDKAESAVPTVPFAITYAIANVLLTLLGPLVVGLV</sequence>
<dbReference type="PANTHER" id="PTHR30445:SF9">
    <property type="match status" value="1"/>
</dbReference>
<evidence type="ECO:0000256" key="7">
    <source>
        <dbReference type="ARBA" id="ARBA00023136"/>
    </source>
</evidence>
<evidence type="ECO:0000256" key="8">
    <source>
        <dbReference type="SAM" id="Phobius"/>
    </source>
</evidence>
<feature type="transmembrane region" description="Helical" evidence="8">
    <location>
        <begin position="92"/>
        <end position="113"/>
    </location>
</feature>
<evidence type="ECO:0000313" key="11">
    <source>
        <dbReference type="Proteomes" id="UP000243502"/>
    </source>
</evidence>
<dbReference type="NCBIfam" id="TIGR03802">
    <property type="entry name" value="Asp_Ala_antiprt"/>
    <property type="match status" value="1"/>
</dbReference>
<evidence type="ECO:0000256" key="1">
    <source>
        <dbReference type="ARBA" id="ARBA00004651"/>
    </source>
</evidence>
<dbReference type="Pfam" id="PF06826">
    <property type="entry name" value="Asp-Al_Ex"/>
    <property type="match status" value="2"/>
</dbReference>
<dbReference type="Proteomes" id="UP000243502">
    <property type="component" value="Chromosome 1"/>
</dbReference>
<dbReference type="PROSITE" id="PS51202">
    <property type="entry name" value="RCK_C"/>
    <property type="match status" value="1"/>
</dbReference>
<reference evidence="10 11" key="1">
    <citation type="submission" date="2018-01" db="EMBL/GenBank/DDBJ databases">
        <title>Species boundaries and ecological features among Paraburkholderia terrae DSMZ17804T, P. hospita DSMZ17164T and P. caribensis DSMZ13236T.</title>
        <authorList>
            <person name="Pratama A.A."/>
        </authorList>
    </citation>
    <scope>NUCLEOTIDE SEQUENCE [LARGE SCALE GENOMIC DNA]</scope>
    <source>
        <strain evidence="10 11">DSM 17804</strain>
    </source>
</reference>
<dbReference type="Pfam" id="PF02080">
    <property type="entry name" value="TrkA_C"/>
    <property type="match status" value="1"/>
</dbReference>